<dbReference type="SUPFAM" id="SSF53335">
    <property type="entry name" value="S-adenosyl-L-methionine-dependent methyltransferases"/>
    <property type="match status" value="1"/>
</dbReference>
<dbReference type="Pfam" id="PF04672">
    <property type="entry name" value="Methyltransf_19"/>
    <property type="match status" value="1"/>
</dbReference>
<keyword evidence="1" id="KW-0489">Methyltransferase</keyword>
<organism evidence="1 2">
    <name type="scientific">Actinomadura meridiana</name>
    <dbReference type="NCBI Taxonomy" id="559626"/>
    <lineage>
        <taxon>Bacteria</taxon>
        <taxon>Bacillati</taxon>
        <taxon>Actinomycetota</taxon>
        <taxon>Actinomycetes</taxon>
        <taxon>Streptosporangiales</taxon>
        <taxon>Thermomonosporaceae</taxon>
        <taxon>Actinomadura</taxon>
    </lineage>
</organism>
<evidence type="ECO:0000313" key="1">
    <source>
        <dbReference type="EMBL" id="GAA4237927.1"/>
    </source>
</evidence>
<sequence length="273" mass="30177">MPDTADSEPRSADLKTNVAHSARVYDFLLGGKDNYAADREAAEEIVKIAPYMPTSIRASRNFMVRLAHHLAAECGVRQFLDIGTGLPTSPNLHEVVQSVDPTAKIVYVDNDPIVLVHARALLTSTSEGTSRYIQADLSEPDEILASREVRETFDMSRPIALCLLTVIHFVQDDDEALRIVRRLMEPLPSGSYLALSTINIESAAGPVRDAVKKHNEHGIKSKGRTTAQITRFFDGLELTEPGVVPVHRWRPDEEARQVDDTQVSIYGGLARKP</sequence>
<dbReference type="InterPro" id="IPR029063">
    <property type="entry name" value="SAM-dependent_MTases_sf"/>
</dbReference>
<keyword evidence="2" id="KW-1185">Reference proteome</keyword>
<reference evidence="2" key="1">
    <citation type="journal article" date="2019" name="Int. J. Syst. Evol. Microbiol.">
        <title>The Global Catalogue of Microorganisms (GCM) 10K type strain sequencing project: providing services to taxonomists for standard genome sequencing and annotation.</title>
        <authorList>
            <consortium name="The Broad Institute Genomics Platform"/>
            <consortium name="The Broad Institute Genome Sequencing Center for Infectious Disease"/>
            <person name="Wu L."/>
            <person name="Ma J."/>
        </authorList>
    </citation>
    <scope>NUCLEOTIDE SEQUENCE [LARGE SCALE GENOMIC DNA]</scope>
    <source>
        <strain evidence="2">JCM 17440</strain>
    </source>
</reference>
<accession>A0ABP8CDD4</accession>
<dbReference type="RefSeq" id="WP_344901115.1">
    <property type="nucleotide sequence ID" value="NZ_BAABAS010000019.1"/>
</dbReference>
<gene>
    <name evidence="1" type="ORF">GCM10022254_51760</name>
</gene>
<evidence type="ECO:0000313" key="2">
    <source>
        <dbReference type="Proteomes" id="UP001501710"/>
    </source>
</evidence>
<name>A0ABP8CDD4_9ACTN</name>
<proteinExistence type="predicted"/>
<dbReference type="EMBL" id="BAABAS010000019">
    <property type="protein sequence ID" value="GAA4237927.1"/>
    <property type="molecule type" value="Genomic_DNA"/>
</dbReference>
<dbReference type="PIRSF" id="PIRSF017393">
    <property type="entry name" value="MTase_SAV2177"/>
    <property type="match status" value="1"/>
</dbReference>
<keyword evidence="1" id="KW-0808">Transferase</keyword>
<protein>
    <submittedName>
        <fullName evidence="1">SAM-dependent methyltransferase</fullName>
    </submittedName>
</protein>
<dbReference type="Proteomes" id="UP001501710">
    <property type="component" value="Unassembled WGS sequence"/>
</dbReference>
<comment type="caution">
    <text evidence="1">The sequence shown here is derived from an EMBL/GenBank/DDBJ whole genome shotgun (WGS) entry which is preliminary data.</text>
</comment>
<dbReference type="Gene3D" id="3.40.50.150">
    <property type="entry name" value="Vaccinia Virus protein VP39"/>
    <property type="match status" value="1"/>
</dbReference>
<dbReference type="InterPro" id="IPR006764">
    <property type="entry name" value="SAM_dep_MeTrfase_SAV2177_type"/>
</dbReference>
<dbReference type="GO" id="GO:0008168">
    <property type="term" value="F:methyltransferase activity"/>
    <property type="evidence" value="ECO:0007669"/>
    <property type="project" value="UniProtKB-KW"/>
</dbReference>
<dbReference type="GO" id="GO:0032259">
    <property type="term" value="P:methylation"/>
    <property type="evidence" value="ECO:0007669"/>
    <property type="project" value="UniProtKB-KW"/>
</dbReference>